<dbReference type="Pfam" id="PF13500">
    <property type="entry name" value="AAA_26"/>
    <property type="match status" value="1"/>
</dbReference>
<feature type="active site" evidence="2">
    <location>
        <position position="31"/>
    </location>
</feature>
<dbReference type="InterPro" id="IPR027417">
    <property type="entry name" value="P-loop_NTPase"/>
</dbReference>
<evidence type="ECO:0000256" key="1">
    <source>
        <dbReference type="ARBA" id="ARBA00022756"/>
    </source>
</evidence>
<dbReference type="NCBIfam" id="TIGR00347">
    <property type="entry name" value="bioD"/>
    <property type="match status" value="1"/>
</dbReference>
<dbReference type="EMBL" id="JAQHXR010000003">
    <property type="protein sequence ID" value="MDA3969270.1"/>
    <property type="molecule type" value="Genomic_DNA"/>
</dbReference>
<organism evidence="3 4">
    <name type="scientific">Helicobacter ibis</name>
    <dbReference type="NCBI Taxonomy" id="2962633"/>
    <lineage>
        <taxon>Bacteria</taxon>
        <taxon>Pseudomonadati</taxon>
        <taxon>Campylobacterota</taxon>
        <taxon>Epsilonproteobacteria</taxon>
        <taxon>Campylobacterales</taxon>
        <taxon>Helicobacteraceae</taxon>
        <taxon>Helicobacter</taxon>
    </lineage>
</organism>
<dbReference type="HAMAP" id="MF_00336">
    <property type="entry name" value="BioD"/>
    <property type="match status" value="1"/>
</dbReference>
<dbReference type="RefSeq" id="WP_271021607.1">
    <property type="nucleotide sequence ID" value="NZ_JAQHXR010000003.1"/>
</dbReference>
<dbReference type="PANTHER" id="PTHR43210:SF5">
    <property type="entry name" value="DETHIOBIOTIN SYNTHETASE"/>
    <property type="match status" value="1"/>
</dbReference>
<name>A0ABT4VF07_9HELI</name>
<comment type="caution">
    <text evidence="3">The sequence shown here is derived from an EMBL/GenBank/DDBJ whole genome shotgun (WGS) entry which is preliminary data.</text>
</comment>
<sequence length="213" mass="23447">MRVCTCGIHTGVGKTSVSAALCYAFMLDYFKIVQAGSGVYNGENIIEDKEVIASLSNARIFNNGITLKAPKSPHIAMKEEGILYSLTDIKMPASENLVIESAGGILTPLDGKSCMLDFVLLHNLPVILVSSNYLGAINHTLLSLEILKVKKINVLFGIFSGGVDINFSSFIESYSGVKFFNFKHYSSKDEFIKNADLLREELQNSEFKNCFKL</sequence>
<comment type="similarity">
    <text evidence="2">Belongs to the dethiobiotin synthetase family.</text>
</comment>
<dbReference type="EC" id="6.3.3.3" evidence="2"/>
<protein>
    <recommendedName>
        <fullName evidence="2">ATP-dependent dethiobiotin synthetase BioD</fullName>
        <ecNumber evidence="2">6.3.3.3</ecNumber>
    </recommendedName>
    <alternativeName>
        <fullName evidence="2">DTB synthetase</fullName>
        <shortName evidence="2">DTBS</shortName>
    </alternativeName>
    <alternativeName>
        <fullName evidence="2">Dethiobiotin synthase</fullName>
    </alternativeName>
</protein>
<evidence type="ECO:0000313" key="3">
    <source>
        <dbReference type="EMBL" id="MDA3969270.1"/>
    </source>
</evidence>
<comment type="caution">
    <text evidence="2">Lacks conserved residue(s) required for the propagation of feature annotation.</text>
</comment>
<comment type="function">
    <text evidence="2">Catalyzes a mechanistically unusual reaction, the ATP-dependent insertion of CO2 between the N7 and N8 nitrogen atoms of 7,8-diaminopelargonic acid (DAPA, also called 7,8-diammoniononanoate) to form a ureido ring.</text>
</comment>
<keyword evidence="2" id="KW-0460">Magnesium</keyword>
<keyword evidence="2" id="KW-0547">Nucleotide-binding</keyword>
<evidence type="ECO:0000256" key="2">
    <source>
        <dbReference type="HAMAP-Rule" id="MF_00336"/>
    </source>
</evidence>
<dbReference type="Gene3D" id="3.40.50.300">
    <property type="entry name" value="P-loop containing nucleotide triphosphate hydrolases"/>
    <property type="match status" value="1"/>
</dbReference>
<comment type="pathway">
    <text evidence="2">Cofactor biosynthesis; biotin biosynthesis; biotin from 7,8-diaminononanoate: step 1/2.</text>
</comment>
<dbReference type="SUPFAM" id="SSF52540">
    <property type="entry name" value="P-loop containing nucleoside triphosphate hydrolases"/>
    <property type="match status" value="1"/>
</dbReference>
<comment type="subunit">
    <text evidence="2">Homodimer.</text>
</comment>
<dbReference type="CDD" id="cd03109">
    <property type="entry name" value="DTBS"/>
    <property type="match status" value="1"/>
</dbReference>
<feature type="binding site" evidence="2">
    <location>
        <position position="100"/>
    </location>
    <ligand>
        <name>Mg(2+)</name>
        <dbReference type="ChEBI" id="CHEBI:18420"/>
    </ligand>
</feature>
<comment type="cofactor">
    <cofactor evidence="2">
        <name>Mg(2+)</name>
        <dbReference type="ChEBI" id="CHEBI:18420"/>
    </cofactor>
</comment>
<dbReference type="Proteomes" id="UP001210261">
    <property type="component" value="Unassembled WGS sequence"/>
</dbReference>
<feature type="binding site" evidence="2">
    <location>
        <position position="48"/>
    </location>
    <ligand>
        <name>ATP</name>
        <dbReference type="ChEBI" id="CHEBI:30616"/>
    </ligand>
</feature>
<evidence type="ECO:0000313" key="4">
    <source>
        <dbReference type="Proteomes" id="UP001210261"/>
    </source>
</evidence>
<proteinExistence type="inferred from homology"/>
<gene>
    <name evidence="2 3" type="primary">bioD</name>
    <name evidence="3" type="ORF">PF021_06215</name>
</gene>
<keyword evidence="2" id="KW-0479">Metal-binding</keyword>
<dbReference type="InterPro" id="IPR004472">
    <property type="entry name" value="DTB_synth_BioD"/>
</dbReference>
<feature type="binding site" evidence="2">
    <location>
        <begin position="100"/>
        <end position="103"/>
    </location>
    <ligand>
        <name>ATP</name>
        <dbReference type="ChEBI" id="CHEBI:30616"/>
    </ligand>
</feature>
<dbReference type="PANTHER" id="PTHR43210">
    <property type="entry name" value="DETHIOBIOTIN SYNTHETASE"/>
    <property type="match status" value="1"/>
</dbReference>
<reference evidence="3 4" key="1">
    <citation type="submission" date="2023-01" db="EMBL/GenBank/DDBJ databases">
        <title>Description of Helicobacter ibis sp. nov. isolated from faecal droppings of black-faced ibis (Theristicus melanopis).</title>
        <authorList>
            <person name="Lopez-Cantillo M."/>
            <person name="Vidal-Veuthey B."/>
            <person name="Mella A."/>
            <person name="De La Haba R."/>
            <person name="Collado L."/>
        </authorList>
    </citation>
    <scope>NUCLEOTIDE SEQUENCE [LARGE SCALE GENOMIC DNA]</scope>
    <source>
        <strain evidence="3 4">A82</strain>
    </source>
</reference>
<comment type="catalytic activity">
    <reaction evidence="2">
        <text>(7R,8S)-7,8-diammoniononanoate + CO2 + ATP = (4R,5S)-dethiobiotin + ADP + phosphate + 3 H(+)</text>
        <dbReference type="Rhea" id="RHEA:15805"/>
        <dbReference type="ChEBI" id="CHEBI:15378"/>
        <dbReference type="ChEBI" id="CHEBI:16526"/>
        <dbReference type="ChEBI" id="CHEBI:30616"/>
        <dbReference type="ChEBI" id="CHEBI:43474"/>
        <dbReference type="ChEBI" id="CHEBI:149469"/>
        <dbReference type="ChEBI" id="CHEBI:149473"/>
        <dbReference type="ChEBI" id="CHEBI:456216"/>
        <dbReference type="EC" id="6.3.3.3"/>
    </reaction>
</comment>
<keyword evidence="2" id="KW-0067">ATP-binding</keyword>
<accession>A0ABT4VF07</accession>
<dbReference type="GO" id="GO:0004141">
    <property type="term" value="F:dethiobiotin synthase activity"/>
    <property type="evidence" value="ECO:0007669"/>
    <property type="project" value="UniProtKB-EC"/>
</dbReference>
<keyword evidence="4" id="KW-1185">Reference proteome</keyword>
<keyword evidence="2 3" id="KW-0436">Ligase</keyword>
<feature type="binding site" evidence="2">
    <location>
        <position position="15"/>
    </location>
    <ligand>
        <name>Mg(2+)</name>
        <dbReference type="ChEBI" id="CHEBI:18420"/>
    </ligand>
</feature>
<keyword evidence="1 2" id="KW-0093">Biotin biosynthesis</keyword>
<comment type="subcellular location">
    <subcellularLocation>
        <location evidence="2">Cytoplasm</location>
    </subcellularLocation>
</comment>
<feature type="binding site" evidence="2">
    <location>
        <position position="48"/>
    </location>
    <ligand>
        <name>Mg(2+)</name>
        <dbReference type="ChEBI" id="CHEBI:18420"/>
    </ligand>
</feature>
<keyword evidence="2" id="KW-0963">Cytoplasm</keyword>